<reference evidence="2 3" key="1">
    <citation type="submission" date="2017-05" db="EMBL/GenBank/DDBJ databases">
        <title>Bifidobacterium vansinderenii sp. nov.</title>
        <authorList>
            <person name="Lugli G.A."/>
            <person name="Duranti S."/>
            <person name="Mangifesta M."/>
        </authorList>
    </citation>
    <scope>NUCLEOTIDE SEQUENCE [LARGE SCALE GENOMIC DNA]</scope>
    <source>
        <strain evidence="2 3">Tam10B</strain>
    </source>
</reference>
<dbReference type="Proteomes" id="UP000215433">
    <property type="component" value="Unassembled WGS sequence"/>
</dbReference>
<sequence>MRRSLVDLYTWRPQVVAALHDAFGERLQCVGLQGSYLRGEANPDSGIDLLVILNDMTIDDLKTLRRVIRDLPYGERVVMFASGRRQLVHWPMYELFQFAQGTETWFGSLTNNLPNMEPRDTVLGAQASLASLYHLTNNAFLRHDDDLESCVESLHAAYKHFFFSLQIVEYLRTGRFLPTKNDLLEVCVRDGHDNEARMMELSIDDNAIRTAIAEYGIDEPYRWLLEWVGRSMRLLG</sequence>
<organism evidence="2 3">
    <name type="scientific">Bifidobacterium vansinderenii</name>
    <dbReference type="NCBI Taxonomy" id="1984871"/>
    <lineage>
        <taxon>Bacteria</taxon>
        <taxon>Bacillati</taxon>
        <taxon>Actinomycetota</taxon>
        <taxon>Actinomycetes</taxon>
        <taxon>Bifidobacteriales</taxon>
        <taxon>Bifidobacteriaceae</taxon>
        <taxon>Bifidobacterium</taxon>
    </lineage>
</organism>
<evidence type="ECO:0000259" key="1">
    <source>
        <dbReference type="Pfam" id="PF01909"/>
    </source>
</evidence>
<protein>
    <submittedName>
        <fullName evidence="2">Nucleotidyltransferase</fullName>
    </submittedName>
</protein>
<feature type="domain" description="Polymerase nucleotidyl transferase" evidence="1">
    <location>
        <begin position="30"/>
        <end position="58"/>
    </location>
</feature>
<dbReference type="InterPro" id="IPR043519">
    <property type="entry name" value="NT_sf"/>
</dbReference>
<dbReference type="Gene3D" id="3.30.460.10">
    <property type="entry name" value="Beta Polymerase, domain 2"/>
    <property type="match status" value="1"/>
</dbReference>
<dbReference type="InterPro" id="IPR002934">
    <property type="entry name" value="Polymerase_NTP_transf_dom"/>
</dbReference>
<accession>A0A229VZX6</accession>
<evidence type="ECO:0000313" key="3">
    <source>
        <dbReference type="Proteomes" id="UP000215433"/>
    </source>
</evidence>
<dbReference type="SUPFAM" id="SSF81301">
    <property type="entry name" value="Nucleotidyltransferase"/>
    <property type="match status" value="1"/>
</dbReference>
<proteinExistence type="predicted"/>
<dbReference type="AlphaFoldDB" id="A0A229VZX6"/>
<gene>
    <name evidence="2" type="ORF">Tam10B_0550</name>
</gene>
<dbReference type="GO" id="GO:0016779">
    <property type="term" value="F:nucleotidyltransferase activity"/>
    <property type="evidence" value="ECO:0007669"/>
    <property type="project" value="InterPro"/>
</dbReference>
<comment type="caution">
    <text evidence="2">The sequence shown here is derived from an EMBL/GenBank/DDBJ whole genome shotgun (WGS) entry which is preliminary data.</text>
</comment>
<dbReference type="RefSeq" id="WP_143248511.1">
    <property type="nucleotide sequence ID" value="NZ_NEWD01000005.1"/>
</dbReference>
<keyword evidence="3" id="KW-1185">Reference proteome</keyword>
<dbReference type="Pfam" id="PF01909">
    <property type="entry name" value="NTP_transf_2"/>
    <property type="match status" value="1"/>
</dbReference>
<dbReference type="EMBL" id="NEWD01000005">
    <property type="protein sequence ID" value="OXN01152.1"/>
    <property type="molecule type" value="Genomic_DNA"/>
</dbReference>
<dbReference type="OrthoDB" id="358345at2"/>
<evidence type="ECO:0000313" key="2">
    <source>
        <dbReference type="EMBL" id="OXN01152.1"/>
    </source>
</evidence>
<dbReference type="CDD" id="cd05403">
    <property type="entry name" value="NT_KNTase_like"/>
    <property type="match status" value="1"/>
</dbReference>
<keyword evidence="2" id="KW-0808">Transferase</keyword>
<name>A0A229VZX6_9BIFI</name>